<keyword evidence="8" id="KW-1185">Reference proteome</keyword>
<dbReference type="Proteomes" id="UP001500236">
    <property type="component" value="Unassembled WGS sequence"/>
</dbReference>
<feature type="transmembrane region" description="Helical" evidence="5">
    <location>
        <begin position="272"/>
        <end position="291"/>
    </location>
</feature>
<dbReference type="EMBL" id="BAAAVT010000014">
    <property type="protein sequence ID" value="GAA3069709.1"/>
    <property type="molecule type" value="Genomic_DNA"/>
</dbReference>
<protein>
    <submittedName>
        <fullName evidence="7">MFS transporter</fullName>
    </submittedName>
</protein>
<dbReference type="PANTHER" id="PTHR23501">
    <property type="entry name" value="MAJOR FACILITATOR SUPERFAMILY"/>
    <property type="match status" value="1"/>
</dbReference>
<proteinExistence type="predicted"/>
<dbReference type="PROSITE" id="PS50850">
    <property type="entry name" value="MFS"/>
    <property type="match status" value="1"/>
</dbReference>
<keyword evidence="4 5" id="KW-0472">Membrane</keyword>
<dbReference type="PRINTS" id="PR01036">
    <property type="entry name" value="TCRTETB"/>
</dbReference>
<feature type="transmembrane region" description="Helical" evidence="5">
    <location>
        <begin position="360"/>
        <end position="379"/>
    </location>
</feature>
<feature type="domain" description="Major facilitator superfamily (MFS) profile" evidence="6">
    <location>
        <begin position="14"/>
        <end position="452"/>
    </location>
</feature>
<dbReference type="SUPFAM" id="SSF103473">
    <property type="entry name" value="MFS general substrate transporter"/>
    <property type="match status" value="1"/>
</dbReference>
<feature type="transmembrane region" description="Helical" evidence="5">
    <location>
        <begin position="205"/>
        <end position="229"/>
    </location>
</feature>
<evidence type="ECO:0000259" key="6">
    <source>
        <dbReference type="PROSITE" id="PS50850"/>
    </source>
</evidence>
<feature type="transmembrane region" description="Helical" evidence="5">
    <location>
        <begin position="400"/>
        <end position="422"/>
    </location>
</feature>
<evidence type="ECO:0000313" key="8">
    <source>
        <dbReference type="Proteomes" id="UP001500236"/>
    </source>
</evidence>
<feature type="transmembrane region" description="Helical" evidence="5">
    <location>
        <begin position="104"/>
        <end position="125"/>
    </location>
</feature>
<feature type="transmembrane region" description="Helical" evidence="5">
    <location>
        <begin position="428"/>
        <end position="449"/>
    </location>
</feature>
<dbReference type="Gene3D" id="1.20.1250.20">
    <property type="entry name" value="MFS general substrate transporter like domains"/>
    <property type="match status" value="1"/>
</dbReference>
<feature type="transmembrane region" description="Helical" evidence="5">
    <location>
        <begin position="335"/>
        <end position="354"/>
    </location>
</feature>
<dbReference type="InterPro" id="IPR036259">
    <property type="entry name" value="MFS_trans_sf"/>
</dbReference>
<sequence length="455" mass="46831">MRQRRLWTTQTWPFIASVLALMTFIAFESFAVTTILPVAVADLGDIGWYSFAYAATITTALVGMIVGGNWADRAGPRTPLMVGGTIFLLGVMLNVLAWDVPIFIIGRLLQGLGGGTDSVILYVLIARHIPEAVRPQMFGLLTSAWLVPSLAGPVVAGAMAELMDWRAVFGVVLLGAAVSLFCLLHATRPSREAATSRWASSRRSLSAGIVGRNGVLAVLAAGLLAVLYLSGQSDGPGTAVIVGGVSLALLLTARSLLPKGTFTLRGAPQRLIALRAVLGATATATDLYLTLYLQAVRGYPPTTAGLVIAAAAGGWALGAWIQGRRPSTPTSHRRLVLIATMLVGTGPATVLVHIVTDIPLWSVVIASVAMGTGMGTAYPRLSSAALALADPGEQGTVSSALQTGESMGIGVVTALIAAVLVSGGSFPAVYVMLIGLASAATVIASLGIGRPADTS</sequence>
<name>A0ABP6LZY3_9MICC</name>
<feature type="transmembrane region" description="Helical" evidence="5">
    <location>
        <begin position="80"/>
        <end position="98"/>
    </location>
</feature>
<dbReference type="InterPro" id="IPR011701">
    <property type="entry name" value="MFS"/>
</dbReference>
<feature type="transmembrane region" description="Helical" evidence="5">
    <location>
        <begin position="12"/>
        <end position="40"/>
    </location>
</feature>
<evidence type="ECO:0000256" key="2">
    <source>
        <dbReference type="ARBA" id="ARBA00022692"/>
    </source>
</evidence>
<evidence type="ECO:0000256" key="4">
    <source>
        <dbReference type="ARBA" id="ARBA00023136"/>
    </source>
</evidence>
<comment type="caution">
    <text evidence="7">The sequence shown here is derived from an EMBL/GenBank/DDBJ whole genome shotgun (WGS) entry which is preliminary data.</text>
</comment>
<feature type="transmembrane region" description="Helical" evidence="5">
    <location>
        <begin position="303"/>
        <end position="323"/>
    </location>
</feature>
<feature type="transmembrane region" description="Helical" evidence="5">
    <location>
        <begin position="235"/>
        <end position="252"/>
    </location>
</feature>
<feature type="transmembrane region" description="Helical" evidence="5">
    <location>
        <begin position="46"/>
        <end position="68"/>
    </location>
</feature>
<keyword evidence="2 5" id="KW-0812">Transmembrane</keyword>
<reference evidence="8" key="1">
    <citation type="journal article" date="2019" name="Int. J. Syst. Evol. Microbiol.">
        <title>The Global Catalogue of Microorganisms (GCM) 10K type strain sequencing project: providing services to taxonomists for standard genome sequencing and annotation.</title>
        <authorList>
            <consortium name="The Broad Institute Genomics Platform"/>
            <consortium name="The Broad Institute Genome Sequencing Center for Infectious Disease"/>
            <person name="Wu L."/>
            <person name="Ma J."/>
        </authorList>
    </citation>
    <scope>NUCLEOTIDE SEQUENCE [LARGE SCALE GENOMIC DNA]</scope>
    <source>
        <strain evidence="8">JCM 14309</strain>
    </source>
</reference>
<organism evidence="7 8">
    <name type="scientific">Nesterenkonia aethiopica</name>
    <dbReference type="NCBI Taxonomy" id="269144"/>
    <lineage>
        <taxon>Bacteria</taxon>
        <taxon>Bacillati</taxon>
        <taxon>Actinomycetota</taxon>
        <taxon>Actinomycetes</taxon>
        <taxon>Micrococcales</taxon>
        <taxon>Micrococcaceae</taxon>
        <taxon>Nesterenkonia</taxon>
    </lineage>
</organism>
<feature type="transmembrane region" description="Helical" evidence="5">
    <location>
        <begin position="165"/>
        <end position="184"/>
    </location>
</feature>
<feature type="transmembrane region" description="Helical" evidence="5">
    <location>
        <begin position="137"/>
        <end position="159"/>
    </location>
</feature>
<evidence type="ECO:0000256" key="3">
    <source>
        <dbReference type="ARBA" id="ARBA00022989"/>
    </source>
</evidence>
<comment type="subcellular location">
    <subcellularLocation>
        <location evidence="1">Cell membrane</location>
        <topology evidence="1">Multi-pass membrane protein</topology>
    </subcellularLocation>
</comment>
<dbReference type="PANTHER" id="PTHR23501:SF154">
    <property type="entry name" value="MULTIDRUG-EFFLUX TRANSPORTER RV1634-RELATED"/>
    <property type="match status" value="1"/>
</dbReference>
<evidence type="ECO:0000256" key="5">
    <source>
        <dbReference type="SAM" id="Phobius"/>
    </source>
</evidence>
<dbReference type="InterPro" id="IPR020846">
    <property type="entry name" value="MFS_dom"/>
</dbReference>
<accession>A0ABP6LZY3</accession>
<dbReference type="Pfam" id="PF07690">
    <property type="entry name" value="MFS_1"/>
    <property type="match status" value="1"/>
</dbReference>
<dbReference type="RefSeq" id="WP_344681386.1">
    <property type="nucleotide sequence ID" value="NZ_BAAAVT010000014.1"/>
</dbReference>
<evidence type="ECO:0000256" key="1">
    <source>
        <dbReference type="ARBA" id="ARBA00004651"/>
    </source>
</evidence>
<evidence type="ECO:0000313" key="7">
    <source>
        <dbReference type="EMBL" id="GAA3069709.1"/>
    </source>
</evidence>
<gene>
    <name evidence="7" type="ORF">GCM10010529_22700</name>
</gene>
<keyword evidence="3 5" id="KW-1133">Transmembrane helix</keyword>